<dbReference type="AlphaFoldDB" id="A0A0V8RVA8"/>
<comment type="caution">
    <text evidence="1">The sequence shown here is derived from an EMBL/GenBank/DDBJ whole genome shotgun (WGS) entry which is preliminary data.</text>
</comment>
<dbReference type="SUPFAM" id="SSF50475">
    <property type="entry name" value="FMN-binding split barrel"/>
    <property type="match status" value="1"/>
</dbReference>
<sequence length="230" mass="25309">MVPRAASNSSANNMDSLIPHDRYVELLAVLQAPGEAMVTPLGIRREGGRLVARLYPGTRLQPLGYSVYEACLAQPYDPLSYYSAVLEHSVELEPARAVHAPCPRAEGPRVEAIVSSRERAPGGFIVLWLDPIHVEEGGGWALYSRSLGCSIELLIALTRLRFWARARSLTPEPPCRTVRRLAYTVLESFDCILHSTWSPELHRAAARAAREALDNAYMAGCLAPSEVEAF</sequence>
<dbReference type="STRING" id="2309.CF15_03660"/>
<organism evidence="1 2">
    <name type="scientific">Pyrodictium occultum</name>
    <dbReference type="NCBI Taxonomy" id="2309"/>
    <lineage>
        <taxon>Archaea</taxon>
        <taxon>Thermoproteota</taxon>
        <taxon>Thermoprotei</taxon>
        <taxon>Desulfurococcales</taxon>
        <taxon>Pyrodictiaceae</taxon>
        <taxon>Pyrodictium</taxon>
    </lineage>
</organism>
<proteinExistence type="predicted"/>
<dbReference type="OrthoDB" id="15172at2157"/>
<dbReference type="RefSeq" id="WP_058370584.1">
    <property type="nucleotide sequence ID" value="NZ_LNTB01000001.1"/>
</dbReference>
<keyword evidence="2" id="KW-1185">Reference proteome</keyword>
<name>A0A0V8RVA8_PYROC</name>
<dbReference type="EMBL" id="LNTB01000001">
    <property type="protein sequence ID" value="KSW11906.1"/>
    <property type="molecule type" value="Genomic_DNA"/>
</dbReference>
<reference evidence="1 2" key="1">
    <citation type="submission" date="2015-11" db="EMBL/GenBank/DDBJ databases">
        <title>Genome sequence of Pyrodictium occultum PL-19, a marine hyperthermophilic archaeon isolated from Volcano, Italy.</title>
        <authorList>
            <person name="Utturkar S."/>
            <person name="Huber H."/>
            <person name="Leptihn S."/>
            <person name="Brown S."/>
            <person name="Stetter K.O."/>
            <person name="Podar M."/>
        </authorList>
    </citation>
    <scope>NUCLEOTIDE SEQUENCE [LARGE SCALE GENOMIC DNA]</scope>
    <source>
        <strain evidence="1 2">PL-19</strain>
    </source>
</reference>
<gene>
    <name evidence="1" type="ORF">CF15_03660</name>
</gene>
<evidence type="ECO:0000313" key="2">
    <source>
        <dbReference type="Proteomes" id="UP000053352"/>
    </source>
</evidence>
<dbReference type="Proteomes" id="UP000053352">
    <property type="component" value="Unassembled WGS sequence"/>
</dbReference>
<protein>
    <submittedName>
        <fullName evidence="1">Uncharacterized protein</fullName>
    </submittedName>
</protein>
<evidence type="ECO:0000313" key="1">
    <source>
        <dbReference type="EMBL" id="KSW11906.1"/>
    </source>
</evidence>
<accession>A0A0V8RVA8</accession>